<comment type="caution">
    <text evidence="1">The sequence shown here is derived from an EMBL/GenBank/DDBJ whole genome shotgun (WGS) entry which is preliminary data.</text>
</comment>
<dbReference type="PATRIC" id="fig|159743.3.peg.1004"/>
<evidence type="ECO:0000313" key="1">
    <source>
        <dbReference type="EMBL" id="KJD46805.1"/>
    </source>
</evidence>
<reference evidence="1 2" key="1">
    <citation type="submission" date="2014-11" db="EMBL/GenBank/DDBJ databases">
        <title>Draft Genome Sequences of Paenibacillus polymyxa NRRL B-30509 and Paenibacillus terrae NRRL B-30644, Strains from a Poultry Environment that Produce Tridecaptin A and Paenicidins.</title>
        <authorList>
            <person name="van Belkum M.J."/>
            <person name="Lohans C.T."/>
            <person name="Vederas J.C."/>
        </authorList>
    </citation>
    <scope>NUCLEOTIDE SEQUENCE [LARGE SCALE GENOMIC DNA]</scope>
    <source>
        <strain evidence="1 2">NRRL B-30644</strain>
    </source>
</reference>
<dbReference type="AlphaFoldDB" id="A0A0D7X5Z6"/>
<dbReference type="RefSeq" id="WP_044645022.1">
    <property type="nucleotide sequence ID" value="NZ_JTHP01000005.1"/>
</dbReference>
<dbReference type="InterPro" id="IPR011249">
    <property type="entry name" value="Metalloenz_LuxS/M16"/>
</dbReference>
<dbReference type="SUPFAM" id="SSF63411">
    <property type="entry name" value="LuxS/MPP-like metallohydrolase"/>
    <property type="match status" value="1"/>
</dbReference>
<protein>
    <submittedName>
        <fullName evidence="1">Uncharacterized protein</fullName>
    </submittedName>
</protein>
<keyword evidence="2" id="KW-1185">Reference proteome</keyword>
<sequence length="149" mass="17521">MVGSKKNEVVQALFSVYKDMYDAKSLFNKSYFKYTPNQIFKELKDELTDTFVDSSKDIEVSKSVVIRDEILSLKNEMDVLNFMKNNFIYDNNAIDARETLLKSFSTEELKHMYNMLYSSPLRSKVRKSDVLTAIEKYFDSMDRIRSMKP</sequence>
<gene>
    <name evidence="1" type="ORF">QD47_04675</name>
</gene>
<name>A0A0D7X5Z6_9BACL</name>
<dbReference type="EMBL" id="JTHP01000005">
    <property type="protein sequence ID" value="KJD46805.1"/>
    <property type="molecule type" value="Genomic_DNA"/>
</dbReference>
<proteinExistence type="predicted"/>
<accession>A0A0D7X5Z6</accession>
<evidence type="ECO:0000313" key="2">
    <source>
        <dbReference type="Proteomes" id="UP000032534"/>
    </source>
</evidence>
<dbReference type="GO" id="GO:0046872">
    <property type="term" value="F:metal ion binding"/>
    <property type="evidence" value="ECO:0007669"/>
    <property type="project" value="InterPro"/>
</dbReference>
<dbReference type="Proteomes" id="UP000032534">
    <property type="component" value="Unassembled WGS sequence"/>
</dbReference>
<organism evidence="1 2">
    <name type="scientific">Paenibacillus terrae</name>
    <dbReference type="NCBI Taxonomy" id="159743"/>
    <lineage>
        <taxon>Bacteria</taxon>
        <taxon>Bacillati</taxon>
        <taxon>Bacillota</taxon>
        <taxon>Bacilli</taxon>
        <taxon>Bacillales</taxon>
        <taxon>Paenibacillaceae</taxon>
        <taxon>Paenibacillus</taxon>
    </lineage>
</organism>